<evidence type="ECO:0000256" key="3">
    <source>
        <dbReference type="ARBA" id="ARBA00022840"/>
    </source>
</evidence>
<dbReference type="OrthoDB" id="9806903at2"/>
<feature type="compositionally biased region" description="Low complexity" evidence="5">
    <location>
        <begin position="77"/>
        <end position="87"/>
    </location>
</feature>
<dbReference type="GO" id="GO:0016887">
    <property type="term" value="F:ATP hydrolysis activity"/>
    <property type="evidence" value="ECO:0007669"/>
    <property type="project" value="InterPro"/>
</dbReference>
<dbReference type="PANTHER" id="PTHR43392">
    <property type="entry name" value="AAA-TYPE ATPASE FAMILY PROTEIN / ANKYRIN REPEAT FAMILY PROTEIN"/>
    <property type="match status" value="1"/>
</dbReference>
<dbReference type="EMBL" id="RBAH01000010">
    <property type="protein sequence ID" value="RKN83911.1"/>
    <property type="molecule type" value="Genomic_DNA"/>
</dbReference>
<evidence type="ECO:0000313" key="8">
    <source>
        <dbReference type="EMBL" id="RKN83911.1"/>
    </source>
</evidence>
<dbReference type="InterPro" id="IPR027417">
    <property type="entry name" value="P-loop_NTPase"/>
</dbReference>
<comment type="caution">
    <text evidence="8">The sequence shown here is derived from an EMBL/GenBank/DDBJ whole genome shotgun (WGS) entry which is preliminary data.</text>
</comment>
<evidence type="ECO:0000256" key="5">
    <source>
        <dbReference type="SAM" id="MobiDB-lite"/>
    </source>
</evidence>
<feature type="compositionally biased region" description="Polar residues" evidence="5">
    <location>
        <begin position="44"/>
        <end position="57"/>
    </location>
</feature>
<proteinExistence type="inferred from homology"/>
<feature type="domain" description="AAA+ ATPase" evidence="6">
    <location>
        <begin position="998"/>
        <end position="1134"/>
    </location>
</feature>
<dbReference type="RefSeq" id="WP_120748075.1">
    <property type="nucleotide sequence ID" value="NZ_RBAH01000010.1"/>
</dbReference>
<dbReference type="InterPro" id="IPR050773">
    <property type="entry name" value="CbxX/CfxQ_RuBisCO_ESX"/>
</dbReference>
<dbReference type="PANTHER" id="PTHR43392:SF2">
    <property type="entry name" value="AAA-TYPE ATPASE FAMILY PROTEIN _ ANKYRIN REPEAT FAMILY PROTEIN"/>
    <property type="match status" value="1"/>
</dbReference>
<dbReference type="InterPro" id="IPR003959">
    <property type="entry name" value="ATPase_AAA_core"/>
</dbReference>
<evidence type="ECO:0000259" key="6">
    <source>
        <dbReference type="SMART" id="SM00382"/>
    </source>
</evidence>
<dbReference type="Proteomes" id="UP000282311">
    <property type="component" value="Unassembled WGS sequence"/>
</dbReference>
<feature type="domain" description="AAA+ ATPase" evidence="6">
    <location>
        <begin position="449"/>
        <end position="587"/>
    </location>
</feature>
<dbReference type="Gene3D" id="1.10.8.60">
    <property type="match status" value="3"/>
</dbReference>
<keyword evidence="2" id="KW-0547">Nucleotide-binding</keyword>
<dbReference type="SUPFAM" id="SSF52540">
    <property type="entry name" value="P-loop containing nucleoside triphosphate hydrolases"/>
    <property type="match status" value="4"/>
</dbReference>
<keyword evidence="4" id="KW-0143">Chaperone</keyword>
<evidence type="ECO:0000313" key="9">
    <source>
        <dbReference type="Proteomes" id="UP000282311"/>
    </source>
</evidence>
<feature type="domain" description="AAA+ ATPase" evidence="6">
    <location>
        <begin position="720"/>
        <end position="860"/>
    </location>
</feature>
<accession>A0A3B0CFR3</accession>
<protein>
    <submittedName>
        <fullName evidence="8">AAA family ATPase</fullName>
    </submittedName>
</protein>
<dbReference type="Pfam" id="PF17866">
    <property type="entry name" value="AAA_lid_6"/>
    <property type="match status" value="3"/>
</dbReference>
<dbReference type="Pfam" id="PF00004">
    <property type="entry name" value="AAA"/>
    <property type="match status" value="3"/>
</dbReference>
<dbReference type="Gene3D" id="3.40.50.300">
    <property type="entry name" value="P-loop containing nucleotide triphosphate hydrolases"/>
    <property type="match status" value="4"/>
</dbReference>
<keyword evidence="3" id="KW-0067">ATP-binding</keyword>
<dbReference type="CDD" id="cd00009">
    <property type="entry name" value="AAA"/>
    <property type="match status" value="3"/>
</dbReference>
<evidence type="ECO:0000256" key="1">
    <source>
        <dbReference type="ARBA" id="ARBA00010378"/>
    </source>
</evidence>
<dbReference type="AlphaFoldDB" id="A0A3B0CFR3"/>
<evidence type="ECO:0000259" key="7">
    <source>
        <dbReference type="SMART" id="SM01086"/>
    </source>
</evidence>
<organism evidence="8 9">
    <name type="scientific">Paenibacillus ginsengarvi</name>
    <dbReference type="NCBI Taxonomy" id="400777"/>
    <lineage>
        <taxon>Bacteria</taxon>
        <taxon>Bacillati</taxon>
        <taxon>Bacillota</taxon>
        <taxon>Bacilli</taxon>
        <taxon>Bacillales</taxon>
        <taxon>Paenibacillaceae</taxon>
        <taxon>Paenibacillus</taxon>
    </lineage>
</organism>
<comment type="similarity">
    <text evidence="1">Belongs to the CbxX/CfxQ family.</text>
</comment>
<sequence length="1216" mass="133078">MSVILKTIKFLLPEIQLIDLVRQEGFIARSRRAPEAYREETSYYEGNQQSAPMPTYQTGGGNFVPNASGQAAFAGTSQSSPQQRQQSAAYGETESRTRKLSTRELDDIFEEVAAYLNRRVIGQQSFVADLIAAYKRGYLDDRTDAARQTILLAGAAGTGKKTALGILNEQLHRYKLTLSPRFTEIHLNRYDADEISGNFIADMAAAFQDGTGTVAFTGIKEADPAIASYVASLAAEGSFRTKEGVRVDAAGYIIVFYVDYPAKDGAERGQIPPELASAIPVPVLRGIKAVAITVTLDTAALVRIAEELLEKELRRLKGTMQVNMSVSDAVYDALAGMAAADRTYGESIQQWIENELIPVVSDMRARNEVEPGEKVRIVFENDTFYVRSRRIDHPIKVRTFVREESIDDVLKELTNLTGLASVKSFVNELMETVKLNKRRALEGGGAVSMALHMVFTGNPGTGKTTVARLIARILKAMGLLAQGQLVETARQDLVGQYVGSTAPKTMAKIEEALGGVLFIDEAYALARHDHDTFGLEAIDTIVKAMEDHRGNLVVVLAGYTQEMEDFLRTNPGLRSRFPFIVEFPDYTPADMLDILQRMAKSSGFRIEPGAYDGLTELFAQRQIPGRNDSGNGRLVRNLFEEAVRKQATRLGGQAPGAETDMQLLTGADFGIGERKAFDIESELAAIVGLDKVKAFVRTLEKQLIVDRRRKEAGVQVDTGQTINMIFSGNPGTGKTTMARLLAGMLKSMGYLKKGHLVEVDRSNLVAEYVGQTAVKTKQVVDSALGGVLFIDEAYALAEEGVQGGGFGKEAIDTLVRLIEMHKNNLVVILAGYTDEMTRFVRVNPGMSSRFPLQIEFPDYTAAEMERIAGIMVKGRGFSWADDVPVPLRAYFERKQIPGKKDGGNGRLVRNVLEEAIRRQAERLADGPQVPVERLNELTLADFGLDADREAAGQAANALSELDAVVGLSSVKEFVRSLSAQIEVAARRKEMGLPAASAQTLHMVFKGNPGTGKTTIARILARRLKELGAIKADTLVETDRSGLVAGYVGQTALKTRDVIERALGGVLFVDEAYALAEGDQFGQEAIDTLVKAMDDYRDRLVVVLAGYDQDMERFLDRNAGLRSRFPNIITFPDYTADEMLQIAGRILGAQGYRMTERTEVRFIEAVGPYVGELSAGNGRLVRNMCEKAIRSHALRVSGKADATEDDLSTLLPEDFAG</sequence>
<feature type="domain" description="AAA+ ATPase" evidence="6">
    <location>
        <begin position="146"/>
        <end position="315"/>
    </location>
</feature>
<dbReference type="GO" id="GO:0005524">
    <property type="term" value="F:ATP binding"/>
    <property type="evidence" value="ECO:0007669"/>
    <property type="project" value="UniProtKB-KW"/>
</dbReference>
<dbReference type="InterPro" id="IPR000641">
    <property type="entry name" value="CbxX/CfxQ"/>
</dbReference>
<feature type="region of interest" description="Disordered" evidence="5">
    <location>
        <begin position="37"/>
        <end position="98"/>
    </location>
</feature>
<dbReference type="PRINTS" id="PR00819">
    <property type="entry name" value="CBXCFQXSUPER"/>
</dbReference>
<dbReference type="InterPro" id="IPR003593">
    <property type="entry name" value="AAA+_ATPase"/>
</dbReference>
<reference evidence="8 9" key="1">
    <citation type="journal article" date="2007" name="Int. J. Syst. Evol. Microbiol.">
        <title>Paenibacillus ginsengarvi sp. nov., isolated from soil from ginseng cultivation.</title>
        <authorList>
            <person name="Yoon M.H."/>
            <person name="Ten L.N."/>
            <person name="Im W.T."/>
        </authorList>
    </citation>
    <scope>NUCLEOTIDE SEQUENCE [LARGE SCALE GENOMIC DNA]</scope>
    <source>
        <strain evidence="8 9">KCTC 13059</strain>
    </source>
</reference>
<keyword evidence="9" id="KW-1185">Reference proteome</keyword>
<dbReference type="InterPro" id="IPR019489">
    <property type="entry name" value="Clp_ATPase_C"/>
</dbReference>
<evidence type="ECO:0000256" key="2">
    <source>
        <dbReference type="ARBA" id="ARBA00022741"/>
    </source>
</evidence>
<gene>
    <name evidence="8" type="ORF">D7M11_15110</name>
</gene>
<evidence type="ECO:0000256" key="4">
    <source>
        <dbReference type="ARBA" id="ARBA00023186"/>
    </source>
</evidence>
<dbReference type="SMART" id="SM01086">
    <property type="entry name" value="ClpB_D2-small"/>
    <property type="match status" value="1"/>
</dbReference>
<feature type="domain" description="Clp ATPase C-terminal" evidence="7">
    <location>
        <begin position="296"/>
        <end position="386"/>
    </location>
</feature>
<dbReference type="InterPro" id="IPR041627">
    <property type="entry name" value="AAA_lid_6"/>
</dbReference>
<name>A0A3B0CFR3_9BACL</name>
<dbReference type="FunFam" id="3.40.50.300:FF:000216">
    <property type="entry name" value="Type VII secretion ATPase EccA"/>
    <property type="match status" value="3"/>
</dbReference>
<dbReference type="SMART" id="SM00382">
    <property type="entry name" value="AAA"/>
    <property type="match status" value="4"/>
</dbReference>